<proteinExistence type="inferred from homology"/>
<accession>H2XJV8</accession>
<feature type="transmembrane region" description="Helical" evidence="11">
    <location>
        <begin position="6"/>
        <end position="31"/>
    </location>
</feature>
<reference evidence="12" key="2">
    <citation type="journal article" date="2008" name="Genome Biol.">
        <title>Improved genome assembly and evidence-based global gene model set for the chordate Ciona intestinalis: new insight into intron and operon populations.</title>
        <authorList>
            <person name="Satou Y."/>
            <person name="Mineta K."/>
            <person name="Ogasawara M."/>
            <person name="Sasakura Y."/>
            <person name="Shoguchi E."/>
            <person name="Ueno K."/>
            <person name="Yamada L."/>
            <person name="Matsumoto J."/>
            <person name="Wasserscheid J."/>
            <person name="Dewar K."/>
            <person name="Wiley G.B."/>
            <person name="Macmil S.L."/>
            <person name="Roe B.A."/>
            <person name="Zeller R.W."/>
            <person name="Hastings K.E."/>
            <person name="Lemaire P."/>
            <person name="Lindquist E."/>
            <person name="Endo T."/>
            <person name="Hotta K."/>
            <person name="Inaba K."/>
        </authorList>
    </citation>
    <scope>NUCLEOTIDE SEQUENCE [LARGE SCALE GENOMIC DNA]</scope>
    <source>
        <strain evidence="12">wild type</strain>
    </source>
</reference>
<protein>
    <recommendedName>
        <fullName evidence="3">Guided entry of tail-anchored proteins factor 1</fullName>
    </recommendedName>
    <alternativeName>
        <fullName evidence="8">Tail-anchored protein insertion receptor WRB</fullName>
    </alternativeName>
    <alternativeName>
        <fullName evidence="9">Tryptophan-rich basic protein</fullName>
    </alternativeName>
</protein>
<keyword evidence="13" id="KW-1185">Reference proteome</keyword>
<dbReference type="AlphaFoldDB" id="H2XJV8"/>
<organism evidence="12 13">
    <name type="scientific">Ciona intestinalis</name>
    <name type="common">Transparent sea squirt</name>
    <name type="synonym">Ascidia intestinalis</name>
    <dbReference type="NCBI Taxonomy" id="7719"/>
    <lineage>
        <taxon>Eukaryota</taxon>
        <taxon>Metazoa</taxon>
        <taxon>Chordata</taxon>
        <taxon>Tunicata</taxon>
        <taxon>Ascidiacea</taxon>
        <taxon>Phlebobranchia</taxon>
        <taxon>Cionidae</taxon>
        <taxon>Ciona</taxon>
    </lineage>
</organism>
<keyword evidence="10" id="KW-0175">Coiled coil</keyword>
<evidence type="ECO:0000313" key="12">
    <source>
        <dbReference type="Ensembl" id="ENSCINP00000029940.1"/>
    </source>
</evidence>
<dbReference type="Pfam" id="PF04420">
    <property type="entry name" value="CHD5"/>
    <property type="match status" value="1"/>
</dbReference>
<dbReference type="PANTHER" id="PTHR42650">
    <property type="entry name" value="TAIL-ANCHORED PROTEIN INSERTION RECEPTOR WRB"/>
    <property type="match status" value="1"/>
</dbReference>
<dbReference type="GO" id="GO:0071816">
    <property type="term" value="P:tail-anchored membrane protein insertion into ER membrane"/>
    <property type="evidence" value="ECO:0000318"/>
    <property type="project" value="GO_Central"/>
</dbReference>
<keyword evidence="5" id="KW-0256">Endoplasmic reticulum</keyword>
<dbReference type="InterPro" id="IPR028945">
    <property type="entry name" value="Get1"/>
</dbReference>
<evidence type="ECO:0000256" key="6">
    <source>
        <dbReference type="ARBA" id="ARBA00022989"/>
    </source>
</evidence>
<feature type="coiled-coil region" evidence="10">
    <location>
        <begin position="33"/>
        <end position="86"/>
    </location>
</feature>
<reference evidence="12" key="3">
    <citation type="submission" date="2025-08" db="UniProtKB">
        <authorList>
            <consortium name="Ensembl"/>
        </authorList>
    </citation>
    <scope>IDENTIFICATION</scope>
</reference>
<sequence>MLFYTILMLSFARPMVPVVLRVLLPLIEMVVISKKLKMQKKELQIDLKQKLEDQRGINMMDEFAKYARLQRKIDAVKDEIQKMNNSTSNKMLFIKSIITWTLRLVIGFSFLYVVFFHKHEAVLQYPKEWAGPDILAKIVAFPTGEIGAVGGVFWLI</sequence>
<dbReference type="STRING" id="7719.ENSCINP00000029940"/>
<reference evidence="13" key="1">
    <citation type="journal article" date="2002" name="Science">
        <title>The draft genome of Ciona intestinalis: insights into chordate and vertebrate origins.</title>
        <authorList>
            <person name="Dehal P."/>
            <person name="Satou Y."/>
            <person name="Campbell R.K."/>
            <person name="Chapman J."/>
            <person name="Degnan B."/>
            <person name="De Tomaso A."/>
            <person name="Davidson B."/>
            <person name="Di Gregorio A."/>
            <person name="Gelpke M."/>
            <person name="Goodstein D.M."/>
            <person name="Harafuji N."/>
            <person name="Hastings K.E."/>
            <person name="Ho I."/>
            <person name="Hotta K."/>
            <person name="Huang W."/>
            <person name="Kawashima T."/>
            <person name="Lemaire P."/>
            <person name="Martinez D."/>
            <person name="Meinertzhagen I.A."/>
            <person name="Necula S."/>
            <person name="Nonaka M."/>
            <person name="Putnam N."/>
            <person name="Rash S."/>
            <person name="Saiga H."/>
            <person name="Satake M."/>
            <person name="Terry A."/>
            <person name="Yamada L."/>
            <person name="Wang H.G."/>
            <person name="Awazu S."/>
            <person name="Azumi K."/>
            <person name="Boore J."/>
            <person name="Branno M."/>
            <person name="Chin-Bow S."/>
            <person name="DeSantis R."/>
            <person name="Doyle S."/>
            <person name="Francino P."/>
            <person name="Keys D.N."/>
            <person name="Haga S."/>
            <person name="Hayashi H."/>
            <person name="Hino K."/>
            <person name="Imai K.S."/>
            <person name="Inaba K."/>
            <person name="Kano S."/>
            <person name="Kobayashi K."/>
            <person name="Kobayashi M."/>
            <person name="Lee B.I."/>
            <person name="Makabe K.W."/>
            <person name="Manohar C."/>
            <person name="Matassi G."/>
            <person name="Medina M."/>
            <person name="Mochizuki Y."/>
            <person name="Mount S."/>
            <person name="Morishita T."/>
            <person name="Miura S."/>
            <person name="Nakayama A."/>
            <person name="Nishizaka S."/>
            <person name="Nomoto H."/>
            <person name="Ohta F."/>
            <person name="Oishi K."/>
            <person name="Rigoutsos I."/>
            <person name="Sano M."/>
            <person name="Sasaki A."/>
            <person name="Sasakura Y."/>
            <person name="Shoguchi E."/>
            <person name="Shin-i T."/>
            <person name="Spagnuolo A."/>
            <person name="Stainier D."/>
            <person name="Suzuki M.M."/>
            <person name="Tassy O."/>
            <person name="Takatori N."/>
            <person name="Tokuoka M."/>
            <person name="Yagi K."/>
            <person name="Yoshizaki F."/>
            <person name="Wada S."/>
            <person name="Zhang C."/>
            <person name="Hyatt P.D."/>
            <person name="Larimer F."/>
            <person name="Detter C."/>
            <person name="Doggett N."/>
            <person name="Glavina T."/>
            <person name="Hawkins T."/>
            <person name="Richardson P."/>
            <person name="Lucas S."/>
            <person name="Kohara Y."/>
            <person name="Levine M."/>
            <person name="Satoh N."/>
            <person name="Rokhsar D.S."/>
        </authorList>
    </citation>
    <scope>NUCLEOTIDE SEQUENCE [LARGE SCALE GENOMIC DNA]</scope>
</reference>
<evidence type="ECO:0000256" key="5">
    <source>
        <dbReference type="ARBA" id="ARBA00022824"/>
    </source>
</evidence>
<dbReference type="FunCoup" id="H2XJV8">
    <property type="interactions" value="21"/>
</dbReference>
<evidence type="ECO:0000256" key="7">
    <source>
        <dbReference type="ARBA" id="ARBA00023136"/>
    </source>
</evidence>
<comment type="similarity">
    <text evidence="2">Belongs to the WRB/GET1 family.</text>
</comment>
<evidence type="ECO:0000256" key="4">
    <source>
        <dbReference type="ARBA" id="ARBA00022692"/>
    </source>
</evidence>
<dbReference type="HOGENOM" id="CLU_1690696_0_0_1"/>
<evidence type="ECO:0000256" key="8">
    <source>
        <dbReference type="ARBA" id="ARBA00032437"/>
    </source>
</evidence>
<evidence type="ECO:0000256" key="2">
    <source>
        <dbReference type="ARBA" id="ARBA00010799"/>
    </source>
</evidence>
<evidence type="ECO:0000256" key="3">
    <source>
        <dbReference type="ARBA" id="ARBA00017951"/>
    </source>
</evidence>
<dbReference type="InterPro" id="IPR029012">
    <property type="entry name" value="Helix_hairpin_bin_sf"/>
</dbReference>
<dbReference type="GO" id="GO:0043495">
    <property type="term" value="F:protein-membrane adaptor activity"/>
    <property type="evidence" value="ECO:0000318"/>
    <property type="project" value="GO_Central"/>
</dbReference>
<dbReference type="Ensembl" id="ENSCINT00000032229.1">
    <property type="protein sequence ID" value="ENSCINP00000029940.1"/>
    <property type="gene ID" value="ENSCING00000018447.1"/>
</dbReference>
<name>H2XJV8_CIOIN</name>
<feature type="transmembrane region" description="Helical" evidence="11">
    <location>
        <begin position="134"/>
        <end position="155"/>
    </location>
</feature>
<dbReference type="GeneTree" id="ENSGT00940000165905"/>
<dbReference type="Proteomes" id="UP000008144">
    <property type="component" value="Chromosome 8"/>
</dbReference>
<dbReference type="GO" id="GO:0043529">
    <property type="term" value="C:GET complex"/>
    <property type="evidence" value="ECO:0000318"/>
    <property type="project" value="GO_Central"/>
</dbReference>
<keyword evidence="7 11" id="KW-0472">Membrane</keyword>
<comment type="subcellular location">
    <subcellularLocation>
        <location evidence="1">Endoplasmic reticulum membrane</location>
        <topology evidence="1">Multi-pass membrane protein</topology>
    </subcellularLocation>
</comment>
<evidence type="ECO:0000256" key="10">
    <source>
        <dbReference type="SAM" id="Coils"/>
    </source>
</evidence>
<dbReference type="GO" id="GO:0005789">
    <property type="term" value="C:endoplasmic reticulum membrane"/>
    <property type="evidence" value="ECO:0007669"/>
    <property type="project" value="UniProtKB-SubCell"/>
</dbReference>
<reference evidence="12" key="4">
    <citation type="submission" date="2025-09" db="UniProtKB">
        <authorList>
            <consortium name="Ensembl"/>
        </authorList>
    </citation>
    <scope>IDENTIFICATION</scope>
</reference>
<dbReference type="InParanoid" id="H2XJV8"/>
<evidence type="ECO:0000256" key="11">
    <source>
        <dbReference type="SAM" id="Phobius"/>
    </source>
</evidence>
<dbReference type="Gene3D" id="1.10.287.660">
    <property type="entry name" value="Helix hairpin bin"/>
    <property type="match status" value="1"/>
</dbReference>
<evidence type="ECO:0000256" key="9">
    <source>
        <dbReference type="ARBA" id="ARBA00033006"/>
    </source>
</evidence>
<dbReference type="PANTHER" id="PTHR42650:SF1">
    <property type="entry name" value="GUIDED ENTRY OF TAIL-ANCHORED PROTEINS FACTOR 1"/>
    <property type="match status" value="1"/>
</dbReference>
<dbReference type="EMBL" id="EAAA01002743">
    <property type="status" value="NOT_ANNOTATED_CDS"/>
    <property type="molecule type" value="Genomic_DNA"/>
</dbReference>
<evidence type="ECO:0000256" key="1">
    <source>
        <dbReference type="ARBA" id="ARBA00004477"/>
    </source>
</evidence>
<keyword evidence="6 11" id="KW-1133">Transmembrane helix</keyword>
<keyword evidence="4 11" id="KW-0812">Transmembrane</keyword>
<evidence type="ECO:0000313" key="13">
    <source>
        <dbReference type="Proteomes" id="UP000008144"/>
    </source>
</evidence>
<feature type="transmembrane region" description="Helical" evidence="11">
    <location>
        <begin position="92"/>
        <end position="114"/>
    </location>
</feature>